<dbReference type="RefSeq" id="WP_133700332.1">
    <property type="nucleotide sequence ID" value="NZ_SNXS01000002.1"/>
</dbReference>
<dbReference type="EMBL" id="SNXS01000002">
    <property type="protein sequence ID" value="TDP72908.1"/>
    <property type="molecule type" value="Genomic_DNA"/>
</dbReference>
<keyword evidence="2" id="KW-0067">ATP-binding</keyword>
<dbReference type="InterPro" id="IPR002575">
    <property type="entry name" value="Aminoglycoside_PTrfase"/>
</dbReference>
<keyword evidence="5" id="KW-1185">Reference proteome</keyword>
<evidence type="ECO:0000313" key="5">
    <source>
        <dbReference type="Proteomes" id="UP000295361"/>
    </source>
</evidence>
<gene>
    <name evidence="4" type="ORF">DES47_102654</name>
</gene>
<feature type="domain" description="Aminoglycoside phosphotransferase" evidence="3">
    <location>
        <begin position="33"/>
        <end position="259"/>
    </location>
</feature>
<dbReference type="Pfam" id="PF01636">
    <property type="entry name" value="APH"/>
    <property type="match status" value="1"/>
</dbReference>
<dbReference type="AlphaFoldDB" id="A0A4R6QRZ2"/>
<dbReference type="SUPFAM" id="SSF56112">
    <property type="entry name" value="Protein kinase-like (PK-like)"/>
    <property type="match status" value="1"/>
</dbReference>
<dbReference type="InterPro" id="IPR011009">
    <property type="entry name" value="Kinase-like_dom_sf"/>
</dbReference>
<dbReference type="PANTHER" id="PTHR33540:SF1">
    <property type="entry name" value="N-ACETYLMURAMATE_N-ACETYLGLUCOSAMINE KINASE"/>
    <property type="match status" value="1"/>
</dbReference>
<dbReference type="OrthoDB" id="9809275at2"/>
<sequence length="344" mass="39195">MTAIAWPDDTRRQDFEAWLAPLAQARGLLPQSLRPASADASFRRYLRIDAGDGRSYIIMDAPPALEDSRPFVDVAALITDAGLHAPAVLAQDLERGFLLLADLGERLYLQELQQATPGQAHRLMCDAIDALVQWQTQLDGSSLPAFDEALLMRELALFPDWCVAHEFGVTWDAAQREQWDKICRLLIDSALAQPQVPVHRDYMPRNLMVTEPNPGILDFQDAVRGPISYDIACLLRDAFLSWDEERELDWAIRYWEQARRAGLPIDADFGEFWRALEWMGLQRHLKVMGIFCRLKHRDGKPRYSTDLPRFFAYATKVALRYQPLKPLLALIEPLSGDALETAYF</sequence>
<dbReference type="Gene3D" id="3.30.200.20">
    <property type="entry name" value="Phosphorylase Kinase, domain 1"/>
    <property type="match status" value="1"/>
</dbReference>
<dbReference type="Gene3D" id="3.90.1200.10">
    <property type="match status" value="1"/>
</dbReference>
<evidence type="ECO:0000259" key="3">
    <source>
        <dbReference type="Pfam" id="PF01636"/>
    </source>
</evidence>
<protein>
    <recommendedName>
        <fullName evidence="3">Aminoglycoside phosphotransferase domain-containing protein</fullName>
    </recommendedName>
</protein>
<name>A0A4R6QRZ2_9BURK</name>
<evidence type="ECO:0000256" key="1">
    <source>
        <dbReference type="ARBA" id="ARBA00022741"/>
    </source>
</evidence>
<organism evidence="4 5">
    <name type="scientific">Roseateles toxinivorans</name>
    <dbReference type="NCBI Taxonomy" id="270368"/>
    <lineage>
        <taxon>Bacteria</taxon>
        <taxon>Pseudomonadati</taxon>
        <taxon>Pseudomonadota</taxon>
        <taxon>Betaproteobacteria</taxon>
        <taxon>Burkholderiales</taxon>
        <taxon>Sphaerotilaceae</taxon>
        <taxon>Roseateles</taxon>
    </lineage>
</organism>
<dbReference type="Proteomes" id="UP000295361">
    <property type="component" value="Unassembled WGS sequence"/>
</dbReference>
<proteinExistence type="predicted"/>
<accession>A0A4R6QRZ2</accession>
<comment type="caution">
    <text evidence="4">The sequence shown here is derived from an EMBL/GenBank/DDBJ whole genome shotgun (WGS) entry which is preliminary data.</text>
</comment>
<evidence type="ECO:0000256" key="2">
    <source>
        <dbReference type="ARBA" id="ARBA00022840"/>
    </source>
</evidence>
<reference evidence="4 5" key="1">
    <citation type="submission" date="2019-03" db="EMBL/GenBank/DDBJ databases">
        <title>Genomic Encyclopedia of Type Strains, Phase IV (KMG-IV): sequencing the most valuable type-strain genomes for metagenomic binning, comparative biology and taxonomic classification.</title>
        <authorList>
            <person name="Goeker M."/>
        </authorList>
    </citation>
    <scope>NUCLEOTIDE SEQUENCE [LARGE SCALE GENOMIC DNA]</scope>
    <source>
        <strain evidence="4 5">DSM 16998</strain>
    </source>
</reference>
<dbReference type="PANTHER" id="PTHR33540">
    <property type="entry name" value="TRNA THREONYLCARBAMOYLADENOSINE BIOSYNTHESIS PROTEIN TSAE"/>
    <property type="match status" value="1"/>
</dbReference>
<dbReference type="InParanoid" id="A0A4R6QRZ2"/>
<dbReference type="GO" id="GO:0005524">
    <property type="term" value="F:ATP binding"/>
    <property type="evidence" value="ECO:0007669"/>
    <property type="project" value="UniProtKB-KW"/>
</dbReference>
<keyword evidence="1" id="KW-0547">Nucleotide-binding</keyword>
<evidence type="ECO:0000313" key="4">
    <source>
        <dbReference type="EMBL" id="TDP72908.1"/>
    </source>
</evidence>